<dbReference type="GO" id="GO:0003677">
    <property type="term" value="F:DNA binding"/>
    <property type="evidence" value="ECO:0007669"/>
    <property type="project" value="InterPro"/>
</dbReference>
<evidence type="ECO:0000256" key="6">
    <source>
        <dbReference type="ARBA" id="ARBA00034754"/>
    </source>
</evidence>
<dbReference type="InterPro" id="IPR008921">
    <property type="entry name" value="DNA_pol3_clamp-load_cplx_C"/>
</dbReference>
<name>A0A517LUC9_9BACT</name>
<organism evidence="8 9">
    <name type="scientific">Rosistilla ulvae</name>
    <dbReference type="NCBI Taxonomy" id="1930277"/>
    <lineage>
        <taxon>Bacteria</taxon>
        <taxon>Pseudomonadati</taxon>
        <taxon>Planctomycetota</taxon>
        <taxon>Planctomycetia</taxon>
        <taxon>Pirellulales</taxon>
        <taxon>Pirellulaceae</taxon>
        <taxon>Rosistilla</taxon>
    </lineage>
</organism>
<evidence type="ECO:0000256" key="7">
    <source>
        <dbReference type="ARBA" id="ARBA00049244"/>
    </source>
</evidence>
<dbReference type="RefSeq" id="WP_145117367.1">
    <property type="nucleotide sequence ID" value="NZ_CP036261.1"/>
</dbReference>
<evidence type="ECO:0000313" key="8">
    <source>
        <dbReference type="EMBL" id="QDS86227.1"/>
    </source>
</evidence>
<dbReference type="EMBL" id="CP036261">
    <property type="protein sequence ID" value="QDS86227.1"/>
    <property type="molecule type" value="Genomic_DNA"/>
</dbReference>
<dbReference type="InterPro" id="IPR027417">
    <property type="entry name" value="P-loop_NTPase"/>
</dbReference>
<dbReference type="Proteomes" id="UP000319557">
    <property type="component" value="Chromosome"/>
</dbReference>
<evidence type="ECO:0000256" key="2">
    <source>
        <dbReference type="ARBA" id="ARBA00022679"/>
    </source>
</evidence>
<protein>
    <recommendedName>
        <fullName evidence="1">DNA-directed DNA polymerase</fullName>
        <ecNumber evidence="1">2.7.7.7</ecNumber>
    </recommendedName>
</protein>
<dbReference type="Gene3D" id="1.20.272.10">
    <property type="match status" value="1"/>
</dbReference>
<dbReference type="AlphaFoldDB" id="A0A517LUC9"/>
<dbReference type="PANTHER" id="PTHR34388:SF1">
    <property type="entry name" value="DNA POLYMERASE III SUBUNIT DELTA"/>
    <property type="match status" value="1"/>
</dbReference>
<dbReference type="Gene3D" id="3.40.50.300">
    <property type="entry name" value="P-loop containing nucleotide triphosphate hydrolases"/>
    <property type="match status" value="1"/>
</dbReference>
<dbReference type="NCBIfam" id="TIGR01128">
    <property type="entry name" value="holA"/>
    <property type="match status" value="1"/>
</dbReference>
<dbReference type="InterPro" id="IPR005790">
    <property type="entry name" value="DNA_polIII_delta"/>
</dbReference>
<dbReference type="KEGG" id="ruv:EC9_03870"/>
<evidence type="ECO:0000256" key="1">
    <source>
        <dbReference type="ARBA" id="ARBA00012417"/>
    </source>
</evidence>
<keyword evidence="5" id="KW-0239">DNA-directed DNA polymerase</keyword>
<comment type="similarity">
    <text evidence="6">Belongs to the DNA polymerase HolA subunit family.</text>
</comment>
<accession>A0A517LUC9</accession>
<gene>
    <name evidence="8" type="ORF">EC9_03870</name>
</gene>
<evidence type="ECO:0000313" key="9">
    <source>
        <dbReference type="Proteomes" id="UP000319557"/>
    </source>
</evidence>
<evidence type="ECO:0000256" key="4">
    <source>
        <dbReference type="ARBA" id="ARBA00022705"/>
    </source>
</evidence>
<proteinExistence type="inferred from homology"/>
<dbReference type="GO" id="GO:0009360">
    <property type="term" value="C:DNA polymerase III complex"/>
    <property type="evidence" value="ECO:0007669"/>
    <property type="project" value="TreeGrafter"/>
</dbReference>
<dbReference type="Gene3D" id="1.10.8.60">
    <property type="match status" value="1"/>
</dbReference>
<keyword evidence="9" id="KW-1185">Reference proteome</keyword>
<dbReference type="EC" id="2.7.7.7" evidence="1"/>
<reference evidence="8 9" key="1">
    <citation type="submission" date="2019-02" db="EMBL/GenBank/DDBJ databases">
        <title>Deep-cultivation of Planctomycetes and their phenomic and genomic characterization uncovers novel biology.</title>
        <authorList>
            <person name="Wiegand S."/>
            <person name="Jogler M."/>
            <person name="Boedeker C."/>
            <person name="Pinto D."/>
            <person name="Vollmers J."/>
            <person name="Rivas-Marin E."/>
            <person name="Kohn T."/>
            <person name="Peeters S.H."/>
            <person name="Heuer A."/>
            <person name="Rast P."/>
            <person name="Oberbeckmann S."/>
            <person name="Bunk B."/>
            <person name="Jeske O."/>
            <person name="Meyerdierks A."/>
            <person name="Storesund J.E."/>
            <person name="Kallscheuer N."/>
            <person name="Luecker S."/>
            <person name="Lage O.M."/>
            <person name="Pohl T."/>
            <person name="Merkel B.J."/>
            <person name="Hornburger P."/>
            <person name="Mueller R.-W."/>
            <person name="Bruemmer F."/>
            <person name="Labrenz M."/>
            <person name="Spormann A.M."/>
            <person name="Op den Camp H."/>
            <person name="Overmann J."/>
            <person name="Amann R."/>
            <person name="Jetten M.S.M."/>
            <person name="Mascher T."/>
            <person name="Medema M.H."/>
            <person name="Devos D.P."/>
            <person name="Kaster A.-K."/>
            <person name="Ovreas L."/>
            <person name="Rohde M."/>
            <person name="Galperin M.Y."/>
            <person name="Jogler C."/>
        </authorList>
    </citation>
    <scope>NUCLEOTIDE SEQUENCE [LARGE SCALE GENOMIC DNA]</scope>
    <source>
        <strain evidence="8 9">EC9</strain>
    </source>
</reference>
<dbReference type="GO" id="GO:0003887">
    <property type="term" value="F:DNA-directed DNA polymerase activity"/>
    <property type="evidence" value="ECO:0007669"/>
    <property type="project" value="UniProtKB-KW"/>
</dbReference>
<comment type="catalytic activity">
    <reaction evidence="7">
        <text>DNA(n) + a 2'-deoxyribonucleoside 5'-triphosphate = DNA(n+1) + diphosphate</text>
        <dbReference type="Rhea" id="RHEA:22508"/>
        <dbReference type="Rhea" id="RHEA-COMP:17339"/>
        <dbReference type="Rhea" id="RHEA-COMP:17340"/>
        <dbReference type="ChEBI" id="CHEBI:33019"/>
        <dbReference type="ChEBI" id="CHEBI:61560"/>
        <dbReference type="ChEBI" id="CHEBI:173112"/>
        <dbReference type="EC" id="2.7.7.7"/>
    </reaction>
</comment>
<keyword evidence="4" id="KW-0235">DNA replication</keyword>
<dbReference type="OrthoDB" id="269621at2"/>
<dbReference type="GO" id="GO:0006261">
    <property type="term" value="P:DNA-templated DNA replication"/>
    <property type="evidence" value="ECO:0007669"/>
    <property type="project" value="TreeGrafter"/>
</dbReference>
<evidence type="ECO:0000256" key="3">
    <source>
        <dbReference type="ARBA" id="ARBA00022695"/>
    </source>
</evidence>
<sequence>MPLLNAFDLLTAASDSAPSAVTVLFGDDPMLRSWTLRKLLGLDAAEEDRPDSIDLDGELAEWKDVRDELQTGSLFSMGQPRSIVVRDADKFVSKYRAELEAYVAKPSSAGLLLLELKSFPGNTRLYKAINKTHLLVQCAIPTGSGRSTKPDLNKLKSFLCGFVAARHQCKLQKGAAETLVELSGTSLGLLDTDIAKLAVCVERGAPVTDDMVRKFVGGWRSKTTWEIIDAATEGNSGEALRQLDHLIASGEKAFALLPQISWSLRRLGLAAAAIDYAEKSGRRISLSDALQQAGFRPFDMKKAEAHLRKIGRPRAQRMLGWLLDADLKLKGTHSTDDRARWVLEELFLKMAS</sequence>
<dbReference type="SUPFAM" id="SSF48019">
    <property type="entry name" value="post-AAA+ oligomerization domain-like"/>
    <property type="match status" value="1"/>
</dbReference>
<keyword evidence="3" id="KW-0548">Nucleotidyltransferase</keyword>
<keyword evidence="2" id="KW-0808">Transferase</keyword>
<evidence type="ECO:0000256" key="5">
    <source>
        <dbReference type="ARBA" id="ARBA00022932"/>
    </source>
</evidence>
<dbReference type="PANTHER" id="PTHR34388">
    <property type="entry name" value="DNA POLYMERASE III SUBUNIT DELTA"/>
    <property type="match status" value="1"/>
</dbReference>